<accession>A0A9D7SU43</accession>
<name>A0A9D7SU43_9BACT</name>
<dbReference type="AlphaFoldDB" id="A0A9D7SU43"/>
<protein>
    <recommendedName>
        <fullName evidence="4">LVIVD repeat-containing protein</fullName>
    </recommendedName>
</protein>
<dbReference type="PROSITE" id="PS51257">
    <property type="entry name" value="PROKAR_LIPOPROTEIN"/>
    <property type="match status" value="1"/>
</dbReference>
<evidence type="ECO:0000256" key="1">
    <source>
        <dbReference type="SAM" id="SignalP"/>
    </source>
</evidence>
<organism evidence="2 3">
    <name type="scientific">Candidatus Opimibacter skivensis</name>
    <dbReference type="NCBI Taxonomy" id="2982028"/>
    <lineage>
        <taxon>Bacteria</taxon>
        <taxon>Pseudomonadati</taxon>
        <taxon>Bacteroidota</taxon>
        <taxon>Saprospiria</taxon>
        <taxon>Saprospirales</taxon>
        <taxon>Saprospiraceae</taxon>
        <taxon>Candidatus Opimibacter</taxon>
    </lineage>
</organism>
<dbReference type="SUPFAM" id="SSF50998">
    <property type="entry name" value="Quinoprotein alcohol dehydrogenase-like"/>
    <property type="match status" value="1"/>
</dbReference>
<comment type="caution">
    <text evidence="2">The sequence shown here is derived from an EMBL/GenBank/DDBJ whole genome shotgun (WGS) entry which is preliminary data.</text>
</comment>
<dbReference type="EMBL" id="JADKGY010000001">
    <property type="protein sequence ID" value="MBK9981892.1"/>
    <property type="molecule type" value="Genomic_DNA"/>
</dbReference>
<keyword evidence="1" id="KW-0732">Signal</keyword>
<dbReference type="InterPro" id="IPR013211">
    <property type="entry name" value="LVIVD"/>
</dbReference>
<evidence type="ECO:0000313" key="3">
    <source>
        <dbReference type="Proteomes" id="UP000808337"/>
    </source>
</evidence>
<reference evidence="2 3" key="1">
    <citation type="submission" date="2020-10" db="EMBL/GenBank/DDBJ databases">
        <title>Connecting structure to function with the recovery of over 1000 high-quality activated sludge metagenome-assembled genomes encoding full-length rRNA genes using long-read sequencing.</title>
        <authorList>
            <person name="Singleton C.M."/>
            <person name="Petriglieri F."/>
            <person name="Kristensen J.M."/>
            <person name="Kirkegaard R.H."/>
            <person name="Michaelsen T.Y."/>
            <person name="Andersen M.H."/>
            <person name="Karst S.M."/>
            <person name="Dueholm M.S."/>
            <person name="Nielsen P.H."/>
            <person name="Albertsen M."/>
        </authorList>
    </citation>
    <scope>NUCLEOTIDE SEQUENCE [LARGE SCALE GENOMIC DNA]</scope>
    <source>
        <strain evidence="2">Ribe_18-Q3-R11-54_MAXAC.273</strain>
    </source>
</reference>
<proteinExistence type="predicted"/>
<dbReference type="Proteomes" id="UP000808337">
    <property type="component" value="Unassembled WGS sequence"/>
</dbReference>
<gene>
    <name evidence="2" type="ORF">IPP15_05620</name>
</gene>
<feature type="signal peptide" evidence="1">
    <location>
        <begin position="1"/>
        <end position="21"/>
    </location>
</feature>
<dbReference type="InterPro" id="IPR011047">
    <property type="entry name" value="Quinoprotein_ADH-like_sf"/>
</dbReference>
<feature type="chain" id="PRO_5039506024" description="LVIVD repeat-containing protein" evidence="1">
    <location>
        <begin position="22"/>
        <end position="426"/>
    </location>
</feature>
<evidence type="ECO:0008006" key="4">
    <source>
        <dbReference type="Google" id="ProtNLM"/>
    </source>
</evidence>
<sequence>MKSIFQFSFLAVLLASFLVSGCEQDRCTRTEEYIGYEPVFKRIDDMRVPASFGAARGLESPGKIFYYKGYLLINEMNKGIHVIDNSNPQSPVNIGFIDLPGTLDMAVNNDILYADNYLDLVGIDISNPTAPVEVSRVNDVFQSFYTYNDQLGYLVEYVPTPTKLTIDCNDINWGRGIWFNEDLMMVKNGEFFGVAINATTAISSNVVAGGSMARFTATNNYLYTIDGAEIKIFDVKQALPVLKNQLDVQWGVETLFPMAKNLFIGSNSGLLIYDISNPESPEFRSTFSHATACDPVAVSGNTAYVTLRDGNACQGFVNQLDVIDVSNLNNPSLIKSYPMDNPHGLSIVDNTLYLCEGKFGLKTFDIADNKKIDTHLLDRVSGFFGWDVIVLPPGDLVMVVGSDGLYQFDAKDRSNLKEISKISIEK</sequence>
<dbReference type="Pfam" id="PF08309">
    <property type="entry name" value="LVIVD"/>
    <property type="match status" value="4"/>
</dbReference>
<evidence type="ECO:0000313" key="2">
    <source>
        <dbReference type="EMBL" id="MBK9981892.1"/>
    </source>
</evidence>